<evidence type="ECO:0000313" key="4">
    <source>
        <dbReference type="EMBL" id="PPU49952.1"/>
    </source>
</evidence>
<gene>
    <name evidence="4" type="ORF">XdyCFBP7245_22050</name>
</gene>
<dbReference type="InterPro" id="IPR011990">
    <property type="entry name" value="TPR-like_helical_dom_sf"/>
</dbReference>
<dbReference type="EMBL" id="MDEE01000064">
    <property type="protein sequence ID" value="PPU49952.1"/>
    <property type="molecule type" value="Genomic_DNA"/>
</dbReference>
<dbReference type="PROSITE" id="PS50005">
    <property type="entry name" value="TPR"/>
    <property type="match status" value="1"/>
</dbReference>
<name>A0A2S7BWM0_9XANT</name>
<evidence type="ECO:0000256" key="1">
    <source>
        <dbReference type="ARBA" id="ARBA00022737"/>
    </source>
</evidence>
<evidence type="ECO:0000256" key="3">
    <source>
        <dbReference type="PROSITE-ProRule" id="PRU00339"/>
    </source>
</evidence>
<keyword evidence="2 3" id="KW-0802">TPR repeat</keyword>
<dbReference type="SMART" id="SM00028">
    <property type="entry name" value="TPR"/>
    <property type="match status" value="5"/>
</dbReference>
<reference evidence="4 5" key="1">
    <citation type="submission" date="2016-08" db="EMBL/GenBank/DDBJ databases">
        <authorList>
            <person name="Seilhamer J.J."/>
        </authorList>
    </citation>
    <scope>NUCLEOTIDE SEQUENCE [LARGE SCALE GENOMIC DNA]</scope>
    <source>
        <strain evidence="4 5">CFBP7245</strain>
    </source>
</reference>
<accession>A0A2S7BWM0</accession>
<protein>
    <submittedName>
        <fullName evidence="4">Uncharacterized protein</fullName>
    </submittedName>
</protein>
<proteinExistence type="predicted"/>
<feature type="repeat" description="TPR" evidence="3">
    <location>
        <begin position="293"/>
        <end position="326"/>
    </location>
</feature>
<evidence type="ECO:0000256" key="2">
    <source>
        <dbReference type="ARBA" id="ARBA00022803"/>
    </source>
</evidence>
<keyword evidence="1" id="KW-0677">Repeat</keyword>
<dbReference type="PANTHER" id="PTHR44186:SF1">
    <property type="entry name" value="BARDET-BIEDL SYNDROME 4 PROTEIN"/>
    <property type="match status" value="1"/>
</dbReference>
<dbReference type="InterPro" id="IPR019734">
    <property type="entry name" value="TPR_rpt"/>
</dbReference>
<sequence length="389" mass="41155">MDVAMPSVDKLSAYLAQDPANPELACQLCDALIETGQAARAELVIAALPADLLQLAGVQFRAARLDLLAGRYAEAEARLRPLSERHPAPALDHDIAFAQLCQQNLDDAMRTLDTARARHGDSAEFAVLAARVALMRTDYAAADAALASALLLAPQHPTALGLSALCALDVGDMQRAAAQANHCLSLFPDQHEALLAAGALALYAQDGGVAAMHFERALERFPMSGRALSGLGQARMLQGTLAPAKALLTQATQAMPDHIGTWHALGWLHLLDGERSAAEACYQRAYALDRNFAESHGGLAVVALLDGHHEEGEAHLRRALKLDPDSISGRYAQSLSLADRGQQVQSEAVFAALMRDGALAGAQALGAQTPAEMAQRLRARLSSSNTVAH</sequence>
<dbReference type="Pfam" id="PF13432">
    <property type="entry name" value="TPR_16"/>
    <property type="match status" value="2"/>
</dbReference>
<dbReference type="Gene3D" id="1.25.40.10">
    <property type="entry name" value="Tetratricopeptide repeat domain"/>
    <property type="match status" value="2"/>
</dbReference>
<evidence type="ECO:0000313" key="5">
    <source>
        <dbReference type="Proteomes" id="UP000238908"/>
    </source>
</evidence>
<dbReference type="SUPFAM" id="SSF48452">
    <property type="entry name" value="TPR-like"/>
    <property type="match status" value="2"/>
</dbReference>
<organism evidence="4 5">
    <name type="scientific">Xanthomonas dyei</name>
    <dbReference type="NCBI Taxonomy" id="743699"/>
    <lineage>
        <taxon>Bacteria</taxon>
        <taxon>Pseudomonadati</taxon>
        <taxon>Pseudomonadota</taxon>
        <taxon>Gammaproteobacteria</taxon>
        <taxon>Lysobacterales</taxon>
        <taxon>Lysobacteraceae</taxon>
        <taxon>Xanthomonas</taxon>
    </lineage>
</organism>
<dbReference type="Proteomes" id="UP000238908">
    <property type="component" value="Unassembled WGS sequence"/>
</dbReference>
<dbReference type="AlphaFoldDB" id="A0A2S7BWM0"/>
<dbReference type="PANTHER" id="PTHR44186">
    <property type="match status" value="1"/>
</dbReference>
<comment type="caution">
    <text evidence="4">The sequence shown here is derived from an EMBL/GenBank/DDBJ whole genome shotgun (WGS) entry which is preliminary data.</text>
</comment>